<dbReference type="PANTHER" id="PTHR13367">
    <property type="entry name" value="UBIQUITIN THIOESTERASE"/>
    <property type="match status" value="1"/>
</dbReference>
<evidence type="ECO:0000256" key="6">
    <source>
        <dbReference type="ARBA" id="ARBA00022807"/>
    </source>
</evidence>
<organism evidence="8 9">
    <name type="scientific">Bodo saltans</name>
    <name type="common">Flagellated protozoan</name>
    <dbReference type="NCBI Taxonomy" id="75058"/>
    <lineage>
        <taxon>Eukaryota</taxon>
        <taxon>Discoba</taxon>
        <taxon>Euglenozoa</taxon>
        <taxon>Kinetoplastea</taxon>
        <taxon>Metakinetoplastina</taxon>
        <taxon>Eubodonida</taxon>
        <taxon>Bodonidae</taxon>
        <taxon>Bodo</taxon>
    </lineage>
</organism>
<dbReference type="OrthoDB" id="3182339at2759"/>
<dbReference type="InterPro" id="IPR051346">
    <property type="entry name" value="OTU_Deubiquitinase"/>
</dbReference>
<keyword evidence="3" id="KW-0645">Protease</keyword>
<reference evidence="9" key="1">
    <citation type="submission" date="2015-09" db="EMBL/GenBank/DDBJ databases">
        <authorList>
            <consortium name="Pathogen Informatics"/>
        </authorList>
    </citation>
    <scope>NUCLEOTIDE SEQUENCE [LARGE SCALE GENOMIC DNA]</scope>
    <source>
        <strain evidence="9">Lake Konstanz</strain>
    </source>
</reference>
<proteinExistence type="predicted"/>
<protein>
    <recommendedName>
        <fullName evidence="2">ubiquitinyl hydrolase 1</fullName>
        <ecNumber evidence="2">3.4.19.12</ecNumber>
    </recommendedName>
</protein>
<dbReference type="Proteomes" id="UP000051952">
    <property type="component" value="Unassembled WGS sequence"/>
</dbReference>
<evidence type="ECO:0000259" key="7">
    <source>
        <dbReference type="Pfam" id="PF12359"/>
    </source>
</evidence>
<evidence type="ECO:0000256" key="2">
    <source>
        <dbReference type="ARBA" id="ARBA00012759"/>
    </source>
</evidence>
<dbReference type="EC" id="3.4.19.12" evidence="2"/>
<evidence type="ECO:0000313" key="8">
    <source>
        <dbReference type="EMBL" id="CUG26577.1"/>
    </source>
</evidence>
<feature type="domain" description="DUF3645" evidence="7">
    <location>
        <begin position="120"/>
        <end position="151"/>
    </location>
</feature>
<gene>
    <name evidence="8" type="ORF">BSAL_76615</name>
</gene>
<accession>A0A0S4IZZ3</accession>
<evidence type="ECO:0000256" key="5">
    <source>
        <dbReference type="ARBA" id="ARBA00022801"/>
    </source>
</evidence>
<name>A0A0S4IZZ3_BODSA</name>
<dbReference type="Pfam" id="PF12359">
    <property type="entry name" value="DUF3645"/>
    <property type="match status" value="1"/>
</dbReference>
<evidence type="ECO:0000256" key="1">
    <source>
        <dbReference type="ARBA" id="ARBA00000707"/>
    </source>
</evidence>
<dbReference type="InterPro" id="IPR022105">
    <property type="entry name" value="DUF3645"/>
</dbReference>
<keyword evidence="4" id="KW-0833">Ubl conjugation pathway</keyword>
<comment type="catalytic activity">
    <reaction evidence="1">
        <text>Thiol-dependent hydrolysis of ester, thioester, amide, peptide and isopeptide bonds formed by the C-terminal Gly of ubiquitin (a 76-residue protein attached to proteins as an intracellular targeting signal).</text>
        <dbReference type="EC" id="3.4.19.12"/>
    </reaction>
</comment>
<dbReference type="GO" id="GO:0006508">
    <property type="term" value="P:proteolysis"/>
    <property type="evidence" value="ECO:0007669"/>
    <property type="project" value="UniProtKB-KW"/>
</dbReference>
<evidence type="ECO:0000313" key="9">
    <source>
        <dbReference type="Proteomes" id="UP000051952"/>
    </source>
</evidence>
<keyword evidence="9" id="KW-1185">Reference proteome</keyword>
<keyword evidence="5" id="KW-0378">Hydrolase</keyword>
<dbReference type="VEuPathDB" id="TriTrypDB:BSAL_76615"/>
<dbReference type="GO" id="GO:0004843">
    <property type="term" value="F:cysteine-type deubiquitinase activity"/>
    <property type="evidence" value="ECO:0007669"/>
    <property type="project" value="UniProtKB-EC"/>
</dbReference>
<evidence type="ECO:0000256" key="3">
    <source>
        <dbReference type="ARBA" id="ARBA00022670"/>
    </source>
</evidence>
<dbReference type="EMBL" id="CYKH01000723">
    <property type="protein sequence ID" value="CUG26577.1"/>
    <property type="molecule type" value="Genomic_DNA"/>
</dbReference>
<dbReference type="PANTHER" id="PTHR13367:SF33">
    <property type="entry name" value="P-LOOP CONTAINING NUCLEOSIDE TRIPHOSPHATE HYDROLASE PROTEIN"/>
    <property type="match status" value="1"/>
</dbReference>
<dbReference type="AlphaFoldDB" id="A0A0S4IZZ3"/>
<keyword evidence="6" id="KW-0788">Thiol protease</keyword>
<sequence>MESEFVWSKKNAGRTSQFPGVYTARPQLCDSLVKRILRSFFENPAAPCAWMSTTNREALRALEDFITDPSPLNQQTVTFTVGTEDRCEHVMFLRGLFAHDVLGFILNRRPQENYGVPPASRGTLLAVPYDAADVPSMRSHFAQPDVCIGLTFLAYFHRGLTFDQFHQAVKVLVEMPAALRTREARLWQPLIPHEVSFPADGDVDLNNVAMVTELYPILHDTIPVIGFWVRFCVLEQECKHFPSMLMGSAWDIANVPRAVGFSGTSDAQCLLPESIRFEDHPSDAISGATGQMIRLVTKHTIGTVETIAASVNTAGRSDGCAPCP</sequence>
<evidence type="ECO:0000256" key="4">
    <source>
        <dbReference type="ARBA" id="ARBA00022786"/>
    </source>
</evidence>